<dbReference type="GO" id="GO:0016020">
    <property type="term" value="C:membrane"/>
    <property type="evidence" value="ECO:0007669"/>
    <property type="project" value="UniProtKB-SubCell"/>
</dbReference>
<dbReference type="InterPro" id="IPR020846">
    <property type="entry name" value="MFS_dom"/>
</dbReference>
<keyword evidence="2 8" id="KW-0812">Transmembrane</keyword>
<dbReference type="InterPro" id="IPR021858">
    <property type="entry name" value="Fun_TF"/>
</dbReference>
<evidence type="ECO:0000256" key="8">
    <source>
        <dbReference type="SAM" id="Phobius"/>
    </source>
</evidence>
<keyword evidence="4 8" id="KW-0472">Membrane</keyword>
<evidence type="ECO:0000313" key="11">
    <source>
        <dbReference type="Proteomes" id="UP000245956"/>
    </source>
</evidence>
<feature type="transmembrane region" description="Helical" evidence="8">
    <location>
        <begin position="124"/>
        <end position="144"/>
    </location>
</feature>
<evidence type="ECO:0000256" key="4">
    <source>
        <dbReference type="ARBA" id="ARBA00023136"/>
    </source>
</evidence>
<accession>A0A2U3EKD7</accession>
<dbReference type="EMBL" id="LCWV01000003">
    <property type="protein sequence ID" value="PWI74976.1"/>
    <property type="molecule type" value="Genomic_DNA"/>
</dbReference>
<reference evidence="10 11" key="1">
    <citation type="journal article" date="2016" name="Front. Microbiol.">
        <title>Genome and transcriptome sequences reveal the specific parasitism of the nematophagous Purpureocillium lilacinum 36-1.</title>
        <authorList>
            <person name="Xie J."/>
            <person name="Li S."/>
            <person name="Mo C."/>
            <person name="Xiao X."/>
            <person name="Peng D."/>
            <person name="Wang G."/>
            <person name="Xiao Y."/>
        </authorList>
    </citation>
    <scope>NUCLEOTIDE SEQUENCE [LARGE SCALE GENOMIC DNA]</scope>
    <source>
        <strain evidence="10 11">36-1</strain>
    </source>
</reference>
<dbReference type="AlphaFoldDB" id="A0A2U3EKD7"/>
<evidence type="ECO:0000256" key="1">
    <source>
        <dbReference type="ARBA" id="ARBA00004141"/>
    </source>
</evidence>
<feature type="domain" description="Major facilitator superfamily (MFS) profile" evidence="9">
    <location>
        <begin position="95"/>
        <end position="527"/>
    </location>
</feature>
<feature type="transmembrane region" description="Helical" evidence="8">
    <location>
        <begin position="156"/>
        <end position="180"/>
    </location>
</feature>
<keyword evidence="3 8" id="KW-1133">Transmembrane helix</keyword>
<evidence type="ECO:0000259" key="9">
    <source>
        <dbReference type="PROSITE" id="PS50850"/>
    </source>
</evidence>
<evidence type="ECO:0000256" key="2">
    <source>
        <dbReference type="ARBA" id="ARBA00022692"/>
    </source>
</evidence>
<dbReference type="FunFam" id="1.20.1250.20:FF:000011">
    <property type="entry name" value="MFS multidrug transporter, putative"/>
    <property type="match status" value="1"/>
</dbReference>
<dbReference type="InterPro" id="IPR011701">
    <property type="entry name" value="MFS"/>
</dbReference>
<feature type="transmembrane region" description="Helical" evidence="8">
    <location>
        <begin position="499"/>
        <end position="522"/>
    </location>
</feature>
<feature type="compositionally biased region" description="Low complexity" evidence="7">
    <location>
        <begin position="898"/>
        <end position="919"/>
    </location>
</feature>
<evidence type="ECO:0000256" key="3">
    <source>
        <dbReference type="ARBA" id="ARBA00022989"/>
    </source>
</evidence>
<feature type="region of interest" description="Disordered" evidence="7">
    <location>
        <begin position="638"/>
        <end position="665"/>
    </location>
</feature>
<gene>
    <name evidence="10" type="ORF">PCL_08290</name>
</gene>
<dbReference type="SUPFAM" id="SSF103473">
    <property type="entry name" value="MFS general substrate transporter"/>
    <property type="match status" value="1"/>
</dbReference>
<feature type="transmembrane region" description="Helical" evidence="8">
    <location>
        <begin position="430"/>
        <end position="453"/>
    </location>
</feature>
<proteinExistence type="predicted"/>
<dbReference type="PANTHER" id="PTHR23502:SF60">
    <property type="entry name" value="MAJOR FACILITATOR SUPERFAMILY (MFS) PROFILE DOMAIN-CONTAINING PROTEIN-RELATED"/>
    <property type="match status" value="1"/>
</dbReference>
<feature type="compositionally biased region" description="Pro residues" evidence="7">
    <location>
        <begin position="640"/>
        <end position="658"/>
    </location>
</feature>
<feature type="transmembrane region" description="Helical" evidence="8">
    <location>
        <begin position="312"/>
        <end position="343"/>
    </location>
</feature>
<feature type="transmembrane region" description="Helical" evidence="8">
    <location>
        <begin position="403"/>
        <end position="424"/>
    </location>
</feature>
<dbReference type="PANTHER" id="PTHR23502">
    <property type="entry name" value="MAJOR FACILITATOR SUPERFAMILY"/>
    <property type="match status" value="1"/>
</dbReference>
<evidence type="ECO:0000256" key="5">
    <source>
        <dbReference type="ARBA" id="ARBA00023180"/>
    </source>
</evidence>
<dbReference type="CDD" id="cd17323">
    <property type="entry name" value="MFS_Tpo1_MDR_like"/>
    <property type="match status" value="1"/>
</dbReference>
<feature type="region of interest" description="Disordered" evidence="7">
    <location>
        <begin position="898"/>
        <end position="934"/>
    </location>
</feature>
<comment type="caution">
    <text evidence="10">The sequence shown here is derived from an EMBL/GenBank/DDBJ whole genome shotgun (WGS) entry which is preliminary data.</text>
</comment>
<feature type="compositionally biased region" description="Basic and acidic residues" evidence="7">
    <location>
        <begin position="729"/>
        <end position="740"/>
    </location>
</feature>
<keyword evidence="6" id="KW-0539">Nucleus</keyword>
<name>A0A2U3EKD7_PURLI</name>
<dbReference type="InterPro" id="IPR036259">
    <property type="entry name" value="MFS_trans_sf"/>
</dbReference>
<evidence type="ECO:0000313" key="10">
    <source>
        <dbReference type="EMBL" id="PWI74976.1"/>
    </source>
</evidence>
<dbReference type="Pfam" id="PF07690">
    <property type="entry name" value="MFS_1"/>
    <property type="match status" value="1"/>
</dbReference>
<feature type="region of interest" description="Disordered" evidence="7">
    <location>
        <begin position="693"/>
        <end position="757"/>
    </location>
</feature>
<comment type="subcellular location">
    <subcellularLocation>
        <location evidence="1">Membrane</location>
        <topology evidence="1">Multi-pass membrane protein</topology>
    </subcellularLocation>
</comment>
<organism evidence="10 11">
    <name type="scientific">Purpureocillium lilacinum</name>
    <name type="common">Paecilomyces lilacinus</name>
    <dbReference type="NCBI Taxonomy" id="33203"/>
    <lineage>
        <taxon>Eukaryota</taxon>
        <taxon>Fungi</taxon>
        <taxon>Dikarya</taxon>
        <taxon>Ascomycota</taxon>
        <taxon>Pezizomycotina</taxon>
        <taxon>Sordariomycetes</taxon>
        <taxon>Hypocreomycetidae</taxon>
        <taxon>Hypocreales</taxon>
        <taxon>Ophiocordycipitaceae</taxon>
        <taxon>Purpureocillium</taxon>
    </lineage>
</organism>
<sequence>MNPRRVAFGILFGSTSSQIRVATFMSMDPPRGTYMELTTHGNSSNTMDDDAEKMMTDTPPEYTDDLPPQPTVVSWDGPADPANPMNWTWQKKWTTTILVSCFTFISPFSSTMVAPALDDIGRDLGVAPGFMQALVMSIFLLGYAQGPFVLAPLSEVFGRVAVLQWANLVYLAFNTACGFARTRDQMLAFRFLSGIGGSAPQALCNGVLADCWSKEERGKGQTIYGMLTFLGPVVAPIAGAYTSLHTSWRWIFWATSMFDVLVQVTAFFFLKETYAPRILSQKAKRLRRETGLAYRTAYDDERGMARILRRRLVLPLIMIVSHPAVLAPSIYRAYLYGVMYLVLSTFPRVWSGAYGMDKGTASLNYLSLGVGFMIGLQISHPLIDKLYAYYKVKYGRKEGCPEWRVPPMAVGSVLAPAGLFLYGWTAQARLHWIVPNVGCALLATGLIVAFQSAQAYVVDAYSARYAASAAAVGAFLRTMCGFGFPLFAPDMYDALGLGWGNSLLAFATLGLAVLSPLLLWCWGERLRRWSRLGLDVVEEEEDGRYVEPDLNITHEMVRIDQIVTVWTLWRRVGIKLSSADGRTACLHAPDLVSTFNYHAARATCLSMAVAYVSRDAKAPGDAHPACCTWFQSGQTLLLLPPSPSPPPPLMAPPPPPPAASSSSSATFEFVVGNRPDQLKGLATSRLRSHVSKRGWQAHLAVHRPPPPPPTAALPNGTSSTSSSSSPIVVDRKAEADAAARERRRRRRRRGGKPVSVTYELAAAAAPPPPYDDDEVDDWVDRGQDAAAASLIQLPRGRSTAASALLVDPLLGGTRVDPFRAYPGPWHPNIPAWTDNYVVHMAVDISELDGPGHKGLLRSRWFPLVLSDPSIFAVILLLSAANYVSNAYPASYPFPSSSSSSGSSASSSSSSSSSSPPTSGSGSGTGSDDDTDAPITIYQTTFPSRAAIRQHLLHMKHVAITSVNAATRDPRRCLSDEVVGAVAKLASFEAMHGDEPTYHAHMRGLRRMVELRGGIDALGLGGLLRRIIVWIDLNSSFLLQCGRYFPGCTFTGRADEATEPNPARFVADR</sequence>
<evidence type="ECO:0000256" key="7">
    <source>
        <dbReference type="SAM" id="MobiDB-lite"/>
    </source>
</evidence>
<dbReference type="GO" id="GO:0022857">
    <property type="term" value="F:transmembrane transporter activity"/>
    <property type="evidence" value="ECO:0007669"/>
    <property type="project" value="InterPro"/>
</dbReference>
<feature type="transmembrane region" description="Helical" evidence="8">
    <location>
        <begin position="250"/>
        <end position="270"/>
    </location>
</feature>
<feature type="transmembrane region" description="Helical" evidence="8">
    <location>
        <begin position="363"/>
        <end position="383"/>
    </location>
</feature>
<dbReference type="Gene3D" id="1.20.1250.20">
    <property type="entry name" value="MFS general substrate transporter like domains"/>
    <property type="match status" value="1"/>
</dbReference>
<protein>
    <recommendedName>
        <fullName evidence="9">Major facilitator superfamily (MFS) profile domain-containing protein</fullName>
    </recommendedName>
</protein>
<keyword evidence="5" id="KW-0325">Glycoprotein</keyword>
<feature type="transmembrane region" description="Helical" evidence="8">
    <location>
        <begin position="223"/>
        <end position="244"/>
    </location>
</feature>
<feature type="transmembrane region" description="Helical" evidence="8">
    <location>
        <begin position="465"/>
        <end position="487"/>
    </location>
</feature>
<evidence type="ECO:0000256" key="6">
    <source>
        <dbReference type="ARBA" id="ARBA00023242"/>
    </source>
</evidence>
<feature type="compositionally biased region" description="Basic residues" evidence="7">
    <location>
        <begin position="741"/>
        <end position="751"/>
    </location>
</feature>
<dbReference type="Proteomes" id="UP000245956">
    <property type="component" value="Unassembled WGS sequence"/>
</dbReference>
<dbReference type="Pfam" id="PF11951">
    <property type="entry name" value="Fungal_trans_2"/>
    <property type="match status" value="1"/>
</dbReference>
<feature type="transmembrane region" description="Helical" evidence="8">
    <location>
        <begin position="93"/>
        <end position="117"/>
    </location>
</feature>
<dbReference type="PROSITE" id="PS50850">
    <property type="entry name" value="MFS"/>
    <property type="match status" value="1"/>
</dbReference>